<keyword evidence="2" id="KW-0812">Transmembrane</keyword>
<feature type="transmembrane region" description="Helical" evidence="2">
    <location>
        <begin position="58"/>
        <end position="75"/>
    </location>
</feature>
<dbReference type="Proteomes" id="UP000738879">
    <property type="component" value="Unassembled WGS sequence"/>
</dbReference>
<proteinExistence type="predicted"/>
<evidence type="ECO:0000313" key="4">
    <source>
        <dbReference type="Proteomes" id="UP000738879"/>
    </source>
</evidence>
<evidence type="ECO:0000313" key="3">
    <source>
        <dbReference type="EMBL" id="MBS5146487.1"/>
    </source>
</evidence>
<dbReference type="EMBL" id="JAGZJA010000001">
    <property type="protein sequence ID" value="MBS5146487.1"/>
    <property type="molecule type" value="Genomic_DNA"/>
</dbReference>
<feature type="transmembrane region" description="Helical" evidence="2">
    <location>
        <begin position="28"/>
        <end position="46"/>
    </location>
</feature>
<accession>A0A943GPS8</accession>
<protein>
    <submittedName>
        <fullName evidence="3">Uncharacterized protein</fullName>
    </submittedName>
</protein>
<keyword evidence="2" id="KW-0472">Membrane</keyword>
<dbReference type="RefSeq" id="WP_270471348.1">
    <property type="nucleotide sequence ID" value="NZ_JAQCXU010000002.1"/>
</dbReference>
<dbReference type="Pfam" id="PF20040">
    <property type="entry name" value="DUF6442"/>
    <property type="match status" value="1"/>
</dbReference>
<comment type="caution">
    <text evidence="3">The sequence shown here is derived from an EMBL/GenBank/DDBJ whole genome shotgun (WGS) entry which is preliminary data.</text>
</comment>
<feature type="transmembrane region" description="Helical" evidence="2">
    <location>
        <begin position="81"/>
        <end position="103"/>
    </location>
</feature>
<name>A0A943GPS8_9ACTN</name>
<gene>
    <name evidence="3" type="ORF">KHY67_02105</name>
</gene>
<evidence type="ECO:0000256" key="2">
    <source>
        <dbReference type="SAM" id="Phobius"/>
    </source>
</evidence>
<organism evidence="3 4">
    <name type="scientific">Collinsella intestinalis</name>
    <dbReference type="NCBI Taxonomy" id="147207"/>
    <lineage>
        <taxon>Bacteria</taxon>
        <taxon>Bacillati</taxon>
        <taxon>Actinomycetota</taxon>
        <taxon>Coriobacteriia</taxon>
        <taxon>Coriobacteriales</taxon>
        <taxon>Coriobacteriaceae</taxon>
        <taxon>Collinsella</taxon>
    </lineage>
</organism>
<dbReference type="InterPro" id="IPR045620">
    <property type="entry name" value="DUF6442"/>
</dbReference>
<dbReference type="AlphaFoldDB" id="A0A943GPS8"/>
<evidence type="ECO:0000256" key="1">
    <source>
        <dbReference type="SAM" id="MobiDB-lite"/>
    </source>
</evidence>
<keyword evidence="2" id="KW-1133">Transmembrane helix</keyword>
<sequence>MDKAEVLERSRMENRHGDERDRGITIESGTWGAVSLAAATAVVFLVRLLSKGGRPSDLLAILFAYLAAANAYKWSRTRSGWTLLVTVLYSVLALGWLCAYAVVG</sequence>
<feature type="region of interest" description="Disordered" evidence="1">
    <location>
        <begin position="1"/>
        <end position="20"/>
    </location>
</feature>
<reference evidence="3" key="1">
    <citation type="submission" date="2021-02" db="EMBL/GenBank/DDBJ databases">
        <title>Infant gut strain persistence is associated with maternal origin, phylogeny, and functional potential including surface adhesion and iron acquisition.</title>
        <authorList>
            <person name="Lou Y.C."/>
        </authorList>
    </citation>
    <scope>NUCLEOTIDE SEQUENCE</scope>
    <source>
        <strain evidence="3">L3_128_245G1_dasL3_128_245G1_concoct_49</strain>
    </source>
</reference>